<keyword evidence="2" id="KW-0238">DNA-binding</keyword>
<reference evidence="5" key="2">
    <citation type="journal article" date="2022" name="Microbiol. Resour. Announc.">
        <title>Metagenome Sequencing to Explore Phylogenomics of Terrestrial Cyanobacteria.</title>
        <authorList>
            <person name="Ward R.D."/>
            <person name="Stajich J.E."/>
            <person name="Johansen J.R."/>
            <person name="Huntemann M."/>
            <person name="Clum A."/>
            <person name="Foster B."/>
            <person name="Foster B."/>
            <person name="Roux S."/>
            <person name="Palaniappan K."/>
            <person name="Varghese N."/>
            <person name="Mukherjee S."/>
            <person name="Reddy T.B.K."/>
            <person name="Daum C."/>
            <person name="Copeland A."/>
            <person name="Chen I.A."/>
            <person name="Ivanova N.N."/>
            <person name="Kyrpides N.C."/>
            <person name="Shapiro N."/>
            <person name="Eloe-Fadrosh E.A."/>
            <person name="Pietrasiak N."/>
        </authorList>
    </citation>
    <scope>NUCLEOTIDE SEQUENCE</scope>
    <source>
        <strain evidence="5">UHER 2000/2452</strain>
    </source>
</reference>
<dbReference type="PANTHER" id="PTHR42756">
    <property type="entry name" value="TRANSCRIPTIONAL REGULATOR, MARR"/>
    <property type="match status" value="1"/>
</dbReference>
<dbReference type="GO" id="GO:0003677">
    <property type="term" value="F:DNA binding"/>
    <property type="evidence" value="ECO:0007669"/>
    <property type="project" value="UniProtKB-KW"/>
</dbReference>
<sequence>MITLANAAAKESFLPTMRELARAYQVFSACSETHLRQLDLTPAQFDVIATLGNTAGMCMGELGEKTLITKGTLTGVIDRLIQKQLAAREIPGDNRRSVIVRLTPAGEKVFEQVFPAHIAHLKQRFEQLEPSELELLRVLLSRLRQAFQPG</sequence>
<dbReference type="PRINTS" id="PR00598">
    <property type="entry name" value="HTHMARR"/>
</dbReference>
<feature type="domain" description="HTH marR-type" evidence="4">
    <location>
        <begin position="10"/>
        <end position="145"/>
    </location>
</feature>
<evidence type="ECO:0000313" key="5">
    <source>
        <dbReference type="EMBL" id="MBW4660731.1"/>
    </source>
</evidence>
<reference evidence="5" key="1">
    <citation type="submission" date="2021-05" db="EMBL/GenBank/DDBJ databases">
        <authorList>
            <person name="Pietrasiak N."/>
            <person name="Ward R."/>
            <person name="Stajich J.E."/>
            <person name="Kurbessoian T."/>
        </authorList>
    </citation>
    <scope>NUCLEOTIDE SEQUENCE</scope>
    <source>
        <strain evidence="5">UHER 2000/2452</strain>
    </source>
</reference>
<keyword evidence="1" id="KW-0805">Transcription regulation</keyword>
<dbReference type="Gene3D" id="1.10.10.10">
    <property type="entry name" value="Winged helix-like DNA-binding domain superfamily/Winged helix DNA-binding domain"/>
    <property type="match status" value="1"/>
</dbReference>
<protein>
    <submittedName>
        <fullName evidence="5">MarR family transcriptional regulator</fullName>
    </submittedName>
</protein>
<gene>
    <name evidence="5" type="ORF">KME15_18815</name>
</gene>
<evidence type="ECO:0000256" key="1">
    <source>
        <dbReference type="ARBA" id="ARBA00023015"/>
    </source>
</evidence>
<name>A0A951QDF3_9CYAN</name>
<evidence type="ECO:0000259" key="4">
    <source>
        <dbReference type="PROSITE" id="PS50995"/>
    </source>
</evidence>
<dbReference type="PANTHER" id="PTHR42756:SF1">
    <property type="entry name" value="TRANSCRIPTIONAL REPRESSOR OF EMRAB OPERON"/>
    <property type="match status" value="1"/>
</dbReference>
<dbReference type="PROSITE" id="PS50995">
    <property type="entry name" value="HTH_MARR_2"/>
    <property type="match status" value="1"/>
</dbReference>
<dbReference type="SMART" id="SM00347">
    <property type="entry name" value="HTH_MARR"/>
    <property type="match status" value="1"/>
</dbReference>
<dbReference type="InterPro" id="IPR036388">
    <property type="entry name" value="WH-like_DNA-bd_sf"/>
</dbReference>
<dbReference type="SUPFAM" id="SSF46785">
    <property type="entry name" value="Winged helix' DNA-binding domain"/>
    <property type="match status" value="1"/>
</dbReference>
<comment type="caution">
    <text evidence="5">The sequence shown here is derived from an EMBL/GenBank/DDBJ whole genome shotgun (WGS) entry which is preliminary data.</text>
</comment>
<proteinExistence type="predicted"/>
<dbReference type="EMBL" id="JAHHHD010000024">
    <property type="protein sequence ID" value="MBW4660731.1"/>
    <property type="molecule type" value="Genomic_DNA"/>
</dbReference>
<dbReference type="Proteomes" id="UP000757435">
    <property type="component" value="Unassembled WGS sequence"/>
</dbReference>
<dbReference type="InterPro" id="IPR000835">
    <property type="entry name" value="HTH_MarR-typ"/>
</dbReference>
<dbReference type="InterPro" id="IPR036390">
    <property type="entry name" value="WH_DNA-bd_sf"/>
</dbReference>
<dbReference type="Pfam" id="PF01047">
    <property type="entry name" value="MarR"/>
    <property type="match status" value="1"/>
</dbReference>
<keyword evidence="3" id="KW-0804">Transcription</keyword>
<evidence type="ECO:0000256" key="2">
    <source>
        <dbReference type="ARBA" id="ARBA00023125"/>
    </source>
</evidence>
<accession>A0A951QDF3</accession>
<evidence type="ECO:0000256" key="3">
    <source>
        <dbReference type="ARBA" id="ARBA00023163"/>
    </source>
</evidence>
<dbReference type="GO" id="GO:0003700">
    <property type="term" value="F:DNA-binding transcription factor activity"/>
    <property type="evidence" value="ECO:0007669"/>
    <property type="project" value="InterPro"/>
</dbReference>
<dbReference type="AlphaFoldDB" id="A0A951QDF3"/>
<evidence type="ECO:0000313" key="6">
    <source>
        <dbReference type="Proteomes" id="UP000757435"/>
    </source>
</evidence>
<organism evidence="5 6">
    <name type="scientific">Drouetiella hepatica Uher 2000/2452</name>
    <dbReference type="NCBI Taxonomy" id="904376"/>
    <lineage>
        <taxon>Bacteria</taxon>
        <taxon>Bacillati</taxon>
        <taxon>Cyanobacteriota</taxon>
        <taxon>Cyanophyceae</taxon>
        <taxon>Oculatellales</taxon>
        <taxon>Oculatellaceae</taxon>
        <taxon>Drouetiella</taxon>
    </lineage>
</organism>